<gene>
    <name evidence="7" type="ORF">GCM10008908_38130</name>
</gene>
<dbReference type="PROSITE" id="PS00137">
    <property type="entry name" value="SUBTILASE_HIS"/>
    <property type="match status" value="1"/>
</dbReference>
<dbReference type="PRINTS" id="PR00723">
    <property type="entry name" value="SUBTILISIN"/>
</dbReference>
<dbReference type="PROSITE" id="PS00136">
    <property type="entry name" value="SUBTILASE_ASP"/>
    <property type="match status" value="1"/>
</dbReference>
<evidence type="ECO:0000259" key="6">
    <source>
        <dbReference type="Pfam" id="PF00082"/>
    </source>
</evidence>
<evidence type="ECO:0000313" key="7">
    <source>
        <dbReference type="EMBL" id="GAA0779454.1"/>
    </source>
</evidence>
<feature type="domain" description="Peptidase S8/S53" evidence="6">
    <location>
        <begin position="106"/>
        <end position="304"/>
    </location>
</feature>
<dbReference type="Gene3D" id="2.60.120.1290">
    <property type="match status" value="1"/>
</dbReference>
<dbReference type="PANTHER" id="PTHR43806">
    <property type="entry name" value="PEPTIDASE S8"/>
    <property type="match status" value="1"/>
</dbReference>
<dbReference type="EMBL" id="BAAACI010000011">
    <property type="protein sequence ID" value="GAA0779454.1"/>
    <property type="molecule type" value="Genomic_DNA"/>
</dbReference>
<feature type="active site" description="Charge relay system" evidence="5">
    <location>
        <position position="115"/>
    </location>
</feature>
<keyword evidence="2 5" id="KW-0645">Protease</keyword>
<name>A0ABN1KYY5_CLOSU</name>
<evidence type="ECO:0000256" key="2">
    <source>
        <dbReference type="ARBA" id="ARBA00022670"/>
    </source>
</evidence>
<dbReference type="PANTHER" id="PTHR43806:SF11">
    <property type="entry name" value="CEREVISIN-RELATED"/>
    <property type="match status" value="1"/>
</dbReference>
<dbReference type="InterPro" id="IPR022398">
    <property type="entry name" value="Peptidase_S8_His-AS"/>
</dbReference>
<dbReference type="InterPro" id="IPR050131">
    <property type="entry name" value="Peptidase_S8_subtilisin-like"/>
</dbReference>
<comment type="similarity">
    <text evidence="1 5">Belongs to the peptidase S8 family.</text>
</comment>
<dbReference type="Pfam" id="PF00082">
    <property type="entry name" value="Peptidase_S8"/>
    <property type="match status" value="2"/>
</dbReference>
<dbReference type="PROSITE" id="PS51892">
    <property type="entry name" value="SUBTILASE"/>
    <property type="match status" value="1"/>
</dbReference>
<comment type="caution">
    <text evidence="7">The sequence shown here is derived from an EMBL/GenBank/DDBJ whole genome shotgun (WGS) entry which is preliminary data.</text>
</comment>
<keyword evidence="8" id="KW-1185">Reference proteome</keyword>
<reference evidence="7 8" key="1">
    <citation type="journal article" date="2019" name="Int. J. Syst. Evol. Microbiol.">
        <title>The Global Catalogue of Microorganisms (GCM) 10K type strain sequencing project: providing services to taxonomists for standard genome sequencing and annotation.</title>
        <authorList>
            <consortium name="The Broad Institute Genomics Platform"/>
            <consortium name="The Broad Institute Genome Sequencing Center for Infectious Disease"/>
            <person name="Wu L."/>
            <person name="Ma J."/>
        </authorList>
    </citation>
    <scope>NUCLEOTIDE SEQUENCE [LARGE SCALE GENOMIC DNA]</scope>
    <source>
        <strain evidence="7 8">JCM 1417</strain>
    </source>
</reference>
<evidence type="ECO:0000256" key="5">
    <source>
        <dbReference type="PROSITE-ProRule" id="PRU01240"/>
    </source>
</evidence>
<evidence type="ECO:0000313" key="8">
    <source>
        <dbReference type="Proteomes" id="UP001501047"/>
    </source>
</evidence>
<feature type="active site" description="Charge relay system" evidence="5">
    <location>
        <position position="186"/>
    </location>
</feature>
<sequence>MTNSRECSLYYNENTSNFLVQYKDKDEFIKQMSKISYACGDIITYNLAVVSVSHLDMNRLLEDVPQIVFFDFRGMYVLGETSISTSASSVGNINPIKINPYLNLTGRSVLIGIVDTGIDYLNEEFIREDGTSRIVSIWDQEIPGNSSTNTYMGTTYSNEQINSAIKAYRNNEDPYAIVPSKDTVGHGTNVAGIIGARGYSADITGIANDSDFVIVKLFQSTNFRKTLLDNGVEYTPVYNGSEIVAGIEYLKNVAIELKRPMVIYLGIGSTEGSHDGFSLISRYLTSIGTIRGICFVCGVGNEGAAQTHATGYIRNIDEISSVELRITQEMKFIQFNIWVRKPNRASLIIASPTGETSQLLKSKNANEQISKFIFLNTTSRILYYNPERFTGHEVIHIEFYDIKPGIWTFRLIGEYLTDGRYDIWLPPHSTLPSGTEFLQPNPLNTLMVPSTASNVVTTSYYGPDNALISESGRGFNTNNLINPDISTLGTNILTTKVAGGTTTMSGSSAANAIVAGACALLLEWGIINGNDPTMYSQKIRSYLMHGAARNIYYRFPNEELGYGYLDLLGVFNFISRSYAANIVYPASMRTYKEYNENVNYIVYNSNNLFIRIPKCIVGDFI</sequence>
<dbReference type="SUPFAM" id="SSF52743">
    <property type="entry name" value="Subtilisin-like"/>
    <property type="match status" value="1"/>
</dbReference>
<feature type="domain" description="Peptidase S8/S53" evidence="6">
    <location>
        <begin position="441"/>
        <end position="563"/>
    </location>
</feature>
<evidence type="ECO:0000256" key="4">
    <source>
        <dbReference type="ARBA" id="ARBA00022825"/>
    </source>
</evidence>
<evidence type="ECO:0000256" key="3">
    <source>
        <dbReference type="ARBA" id="ARBA00022801"/>
    </source>
</evidence>
<keyword evidence="4 5" id="KW-0720">Serine protease</keyword>
<evidence type="ECO:0000256" key="1">
    <source>
        <dbReference type="ARBA" id="ARBA00011073"/>
    </source>
</evidence>
<dbReference type="InterPro" id="IPR034045">
    <property type="entry name" value="Pep_S8_CspA-like"/>
</dbReference>
<dbReference type="Proteomes" id="UP001501047">
    <property type="component" value="Unassembled WGS sequence"/>
</dbReference>
<protein>
    <recommendedName>
        <fullName evidence="6">Peptidase S8/S53 domain-containing protein</fullName>
    </recommendedName>
</protein>
<keyword evidence="3 5" id="KW-0378">Hydrolase</keyword>
<feature type="active site" description="Charge relay system" evidence="5">
    <location>
        <position position="508"/>
    </location>
</feature>
<proteinExistence type="inferred from homology"/>
<dbReference type="CDD" id="cd07478">
    <property type="entry name" value="Peptidases_S8_CspA-like"/>
    <property type="match status" value="1"/>
</dbReference>
<dbReference type="PIRSF" id="PIRSF037894">
    <property type="entry name" value="Subtilisin_rel_CspABC"/>
    <property type="match status" value="1"/>
</dbReference>
<dbReference type="InterPro" id="IPR000209">
    <property type="entry name" value="Peptidase_S8/S53_dom"/>
</dbReference>
<accession>A0ABN1KYY5</accession>
<dbReference type="InterPro" id="IPR017310">
    <property type="entry name" value="Pept_S8A_subtilisin_clostridia"/>
</dbReference>
<dbReference type="InterPro" id="IPR036852">
    <property type="entry name" value="Peptidase_S8/S53_dom_sf"/>
</dbReference>
<dbReference type="RefSeq" id="WP_343828132.1">
    <property type="nucleotide sequence ID" value="NZ_BAAACI010000011.1"/>
</dbReference>
<dbReference type="Gene3D" id="3.40.50.200">
    <property type="entry name" value="Peptidase S8/S53 domain"/>
    <property type="match status" value="1"/>
</dbReference>
<dbReference type="InterPro" id="IPR023827">
    <property type="entry name" value="Peptidase_S8_Asp-AS"/>
</dbReference>
<dbReference type="InterPro" id="IPR015500">
    <property type="entry name" value="Peptidase_S8_subtilisin-rel"/>
</dbReference>
<organism evidence="7 8">
    <name type="scientific">Clostridium subterminale</name>
    <dbReference type="NCBI Taxonomy" id="1550"/>
    <lineage>
        <taxon>Bacteria</taxon>
        <taxon>Bacillati</taxon>
        <taxon>Bacillota</taxon>
        <taxon>Clostridia</taxon>
        <taxon>Eubacteriales</taxon>
        <taxon>Clostridiaceae</taxon>
        <taxon>Clostridium</taxon>
    </lineage>
</organism>